<dbReference type="AlphaFoldDB" id="A0A543B1I8"/>
<dbReference type="Pfam" id="PF11706">
    <property type="entry name" value="zf-CGNR"/>
    <property type="match status" value="1"/>
</dbReference>
<evidence type="ECO:0000313" key="3">
    <source>
        <dbReference type="Proteomes" id="UP000317043"/>
    </source>
</evidence>
<dbReference type="InterPro" id="IPR021005">
    <property type="entry name" value="Znf_CGNR"/>
</dbReference>
<reference evidence="2 3" key="1">
    <citation type="submission" date="2019-06" db="EMBL/GenBank/DDBJ databases">
        <title>Sequencing the genomes of 1000 actinobacteria strains.</title>
        <authorList>
            <person name="Klenk H.-P."/>
        </authorList>
    </citation>
    <scope>NUCLEOTIDE SEQUENCE [LARGE SCALE GENOMIC DNA]</scope>
    <source>
        <strain evidence="2 3">DSM 45928</strain>
    </source>
</reference>
<accession>A0A543B1I8</accession>
<feature type="domain" description="Zinc finger CGNR" evidence="1">
    <location>
        <begin position="151"/>
        <end position="191"/>
    </location>
</feature>
<dbReference type="Pfam" id="PF07336">
    <property type="entry name" value="ABATE"/>
    <property type="match status" value="1"/>
</dbReference>
<dbReference type="PANTHER" id="PTHR35525:SF3">
    <property type="entry name" value="BLL6575 PROTEIN"/>
    <property type="match status" value="1"/>
</dbReference>
<dbReference type="Gene3D" id="1.10.3300.10">
    <property type="entry name" value="Jann2411-like domain"/>
    <property type="match status" value="1"/>
</dbReference>
<evidence type="ECO:0000259" key="1">
    <source>
        <dbReference type="Pfam" id="PF11706"/>
    </source>
</evidence>
<sequence>MGHGDPSVALSLAVTIHGDGKGGVRDSLRTVAELAAWLAENRQTTLELGDIDGELVRRVRRSRRAVRALLSDLTGAPRTGLDDDGRPFGVADAVSVLNGDALGAPVAVGVAMSDGSLVGRRQEVEVAPADRLLGDLADSAITLLAGPDRQRVRACPAPRCVRYFLQAHSRQEWCKPSCGNRVRAARHYQRHRA</sequence>
<dbReference type="InterPro" id="IPR023286">
    <property type="entry name" value="ABATE_dom_sf"/>
</dbReference>
<evidence type="ECO:0000313" key="2">
    <source>
        <dbReference type="EMBL" id="TQL78687.1"/>
    </source>
</evidence>
<dbReference type="SUPFAM" id="SSF160904">
    <property type="entry name" value="Jann2411-like"/>
    <property type="match status" value="1"/>
</dbReference>
<name>A0A543B1I8_9ACTN</name>
<dbReference type="InParanoid" id="A0A543B1I8"/>
<keyword evidence="3" id="KW-1185">Reference proteome</keyword>
<dbReference type="PANTHER" id="PTHR35525">
    <property type="entry name" value="BLL6575 PROTEIN"/>
    <property type="match status" value="1"/>
</dbReference>
<proteinExistence type="predicted"/>
<dbReference type="InterPro" id="IPR010852">
    <property type="entry name" value="ABATE"/>
</dbReference>
<comment type="caution">
    <text evidence="2">The sequence shown here is derived from an EMBL/GenBank/DDBJ whole genome shotgun (WGS) entry which is preliminary data.</text>
</comment>
<organism evidence="2 3">
    <name type="scientific">Stackebrandtia endophytica</name>
    <dbReference type="NCBI Taxonomy" id="1496996"/>
    <lineage>
        <taxon>Bacteria</taxon>
        <taxon>Bacillati</taxon>
        <taxon>Actinomycetota</taxon>
        <taxon>Actinomycetes</taxon>
        <taxon>Glycomycetales</taxon>
        <taxon>Glycomycetaceae</taxon>
        <taxon>Stackebrandtia</taxon>
    </lineage>
</organism>
<protein>
    <submittedName>
        <fullName evidence="2">Putative stress-induced transcription regulator</fullName>
    </submittedName>
</protein>
<dbReference type="EMBL" id="VFOW01000001">
    <property type="protein sequence ID" value="TQL78687.1"/>
    <property type="molecule type" value="Genomic_DNA"/>
</dbReference>
<gene>
    <name evidence="2" type="ORF">FB566_4278</name>
</gene>
<dbReference type="Proteomes" id="UP000317043">
    <property type="component" value="Unassembled WGS sequence"/>
</dbReference>